<accession>A0A1C2J0M9</accession>
<evidence type="ECO:0000256" key="2">
    <source>
        <dbReference type="ARBA" id="ARBA00022649"/>
    </source>
</evidence>
<comment type="catalytic activity">
    <reaction evidence="5">
        <text>glycyl-tRNA(Gly) + acetyl-CoA = N-acetylglycyl-tRNA(Gly) + CoA + H(+)</text>
        <dbReference type="Rhea" id="RHEA:81867"/>
        <dbReference type="Rhea" id="RHEA-COMP:9683"/>
        <dbReference type="Rhea" id="RHEA-COMP:19766"/>
        <dbReference type="ChEBI" id="CHEBI:15378"/>
        <dbReference type="ChEBI" id="CHEBI:57287"/>
        <dbReference type="ChEBI" id="CHEBI:57288"/>
        <dbReference type="ChEBI" id="CHEBI:78522"/>
        <dbReference type="ChEBI" id="CHEBI:232036"/>
    </reaction>
</comment>
<dbReference type="Proteomes" id="UP000095008">
    <property type="component" value="Unassembled WGS sequence"/>
</dbReference>
<keyword evidence="4" id="KW-0012">Acyltransferase</keyword>
<keyword evidence="2" id="KW-1277">Toxin-antitoxin system</keyword>
<evidence type="ECO:0000256" key="3">
    <source>
        <dbReference type="ARBA" id="ARBA00022679"/>
    </source>
</evidence>
<evidence type="ECO:0000313" key="7">
    <source>
        <dbReference type="EMBL" id="OCX71415.1"/>
    </source>
</evidence>
<reference evidence="7" key="1">
    <citation type="journal article" date="2016" name="Int. J. Mol. Sci.">
        <title>Comparative genomics of the extreme acidophile Acidithiobacillus thiooxidans reveals intraspecific divergence and niche adaptation.</title>
        <authorList>
            <person name="Zhang X."/>
            <person name="Feng X."/>
            <person name="Tao J."/>
            <person name="Ma L."/>
            <person name="Xiao Y."/>
            <person name="Liang Y."/>
            <person name="Liu X."/>
            <person name="Yin H."/>
        </authorList>
    </citation>
    <scope>NUCLEOTIDE SEQUENCE [LARGE SCALE GENOMIC DNA]</scope>
    <source>
        <strain evidence="7">DXS-W</strain>
    </source>
</reference>
<dbReference type="PANTHER" id="PTHR36449">
    <property type="entry name" value="ACETYLTRANSFERASE-RELATED"/>
    <property type="match status" value="1"/>
</dbReference>
<dbReference type="AlphaFoldDB" id="A0A1C2J0M9"/>
<keyword evidence="3" id="KW-0808">Transferase</keyword>
<evidence type="ECO:0000256" key="1">
    <source>
        <dbReference type="ARBA" id="ARBA00022491"/>
    </source>
</evidence>
<evidence type="ECO:0000256" key="4">
    <source>
        <dbReference type="ARBA" id="ARBA00023315"/>
    </source>
</evidence>
<evidence type="ECO:0000259" key="6">
    <source>
        <dbReference type="PROSITE" id="PS51186"/>
    </source>
</evidence>
<dbReference type="EMBL" id="LWRY01000134">
    <property type="protein sequence ID" value="OCX71415.1"/>
    <property type="molecule type" value="Genomic_DNA"/>
</dbReference>
<evidence type="ECO:0000313" key="8">
    <source>
        <dbReference type="Proteomes" id="UP000095008"/>
    </source>
</evidence>
<comment type="caution">
    <text evidence="7">The sequence shown here is derived from an EMBL/GenBank/DDBJ whole genome shotgun (WGS) entry which is preliminary data.</text>
</comment>
<dbReference type="RefSeq" id="WP_065974609.1">
    <property type="nucleotide sequence ID" value="NZ_JABBDW010000047.1"/>
</dbReference>
<dbReference type="OrthoDB" id="9799147at2"/>
<protein>
    <recommendedName>
        <fullName evidence="6">N-acetyltransferase domain-containing protein</fullName>
    </recommendedName>
</protein>
<keyword evidence="8" id="KW-1185">Reference proteome</keyword>
<dbReference type="Gene3D" id="3.40.630.30">
    <property type="match status" value="1"/>
</dbReference>
<evidence type="ECO:0000256" key="5">
    <source>
        <dbReference type="ARBA" id="ARBA00049880"/>
    </source>
</evidence>
<dbReference type="SUPFAM" id="SSF55729">
    <property type="entry name" value="Acyl-CoA N-acyltransferases (Nat)"/>
    <property type="match status" value="1"/>
</dbReference>
<dbReference type="InterPro" id="IPR000182">
    <property type="entry name" value="GNAT_dom"/>
</dbReference>
<proteinExistence type="predicted"/>
<organism evidence="7 8">
    <name type="scientific">Acidithiobacillus thiooxidans</name>
    <name type="common">Thiobacillus thiooxidans</name>
    <dbReference type="NCBI Taxonomy" id="930"/>
    <lineage>
        <taxon>Bacteria</taxon>
        <taxon>Pseudomonadati</taxon>
        <taxon>Pseudomonadota</taxon>
        <taxon>Acidithiobacillia</taxon>
        <taxon>Acidithiobacillales</taxon>
        <taxon>Acidithiobacillaceae</taxon>
        <taxon>Acidithiobacillus</taxon>
    </lineage>
</organism>
<dbReference type="GO" id="GO:0016747">
    <property type="term" value="F:acyltransferase activity, transferring groups other than amino-acyl groups"/>
    <property type="evidence" value="ECO:0007669"/>
    <property type="project" value="InterPro"/>
</dbReference>
<sequence>MIDQDICIEPIARSHVRNLFQCGNPTLDAYLHRYARQNSERGLAKAYVATLAGDRNVIGYYTLSASQILFEDAPPDLVRSMPRYPIPAARIGEFAVDIHYQGKGLGAILLLDALRCICATSEGIGILAIIVDAIDDSAARFYRHFGFEDFGGHSLQLYLTMQDASAWVAK</sequence>
<keyword evidence="1" id="KW-0678">Repressor</keyword>
<name>A0A1C2J0M9_ACITH</name>
<dbReference type="PANTHER" id="PTHR36449:SF1">
    <property type="entry name" value="ACETYLTRANSFERASE"/>
    <property type="match status" value="1"/>
</dbReference>
<dbReference type="PROSITE" id="PS51186">
    <property type="entry name" value="GNAT"/>
    <property type="match status" value="1"/>
</dbReference>
<feature type="domain" description="N-acetyltransferase" evidence="6">
    <location>
        <begin position="6"/>
        <end position="170"/>
    </location>
</feature>
<dbReference type="Pfam" id="PF13508">
    <property type="entry name" value="Acetyltransf_7"/>
    <property type="match status" value="1"/>
</dbReference>
<gene>
    <name evidence="7" type="ORF">A6M23_11860</name>
</gene>
<dbReference type="InterPro" id="IPR016181">
    <property type="entry name" value="Acyl_CoA_acyltransferase"/>
</dbReference>